<evidence type="ECO:0000256" key="3">
    <source>
        <dbReference type="ARBA" id="ARBA00022568"/>
    </source>
</evidence>
<dbReference type="InterPro" id="IPR044880">
    <property type="entry name" value="NCX_ion-bd_dom_sf"/>
</dbReference>
<dbReference type="GO" id="GO:0012505">
    <property type="term" value="C:endomembrane system"/>
    <property type="evidence" value="ECO:0007669"/>
    <property type="project" value="UniProtKB-SubCell"/>
</dbReference>
<evidence type="ECO:0000256" key="2">
    <source>
        <dbReference type="ARBA" id="ARBA00022448"/>
    </source>
</evidence>
<accession>A0A0C1V983</accession>
<gene>
    <name evidence="11" type="primary">cax</name>
    <name evidence="11" type="ORF">QQ91_018810</name>
</gene>
<feature type="transmembrane region" description="Helical" evidence="9">
    <location>
        <begin position="6"/>
        <end position="24"/>
    </location>
</feature>
<evidence type="ECO:0000256" key="8">
    <source>
        <dbReference type="ARBA" id="ARBA00023136"/>
    </source>
</evidence>
<feature type="transmembrane region" description="Helical" evidence="9">
    <location>
        <begin position="94"/>
        <end position="113"/>
    </location>
</feature>
<feature type="transmembrane region" description="Helical" evidence="9">
    <location>
        <begin position="166"/>
        <end position="182"/>
    </location>
</feature>
<comment type="caution">
    <text evidence="11">The sequence shown here is derived from an EMBL/GenBank/DDBJ whole genome shotgun (WGS) entry which is preliminary data.</text>
</comment>
<evidence type="ECO:0000313" key="11">
    <source>
        <dbReference type="EMBL" id="NEV69156.1"/>
    </source>
</evidence>
<reference evidence="11" key="2">
    <citation type="journal article" date="2015" name="Genome Announc.">
        <title>Draft Genome Sequence of Filamentous Marine Cyanobacterium Lyngbya confervoides Strain BDU141951.</title>
        <authorList>
            <person name="Chandrababunaidu M.M."/>
            <person name="Sen D."/>
            <person name="Tripathy S."/>
        </authorList>
    </citation>
    <scope>NUCLEOTIDE SEQUENCE</scope>
    <source>
        <strain evidence="11">BDU141951</strain>
    </source>
</reference>
<feature type="domain" description="Sodium/calcium exchanger membrane region" evidence="10">
    <location>
        <begin position="29"/>
        <end position="182"/>
    </location>
</feature>
<keyword evidence="4 9" id="KW-0812">Transmembrane</keyword>
<comment type="similarity">
    <text evidence="9">Belongs to the Ca(2+):cation antiporter (CaCA) (TC 2.A.19) family.</text>
</comment>
<feature type="transmembrane region" description="Helical" evidence="9">
    <location>
        <begin position="349"/>
        <end position="368"/>
    </location>
</feature>
<dbReference type="Gene3D" id="1.20.1420.30">
    <property type="entry name" value="NCX, central ion-binding region"/>
    <property type="match status" value="1"/>
</dbReference>
<dbReference type="GO" id="GO:0006874">
    <property type="term" value="P:intracellular calcium ion homeostasis"/>
    <property type="evidence" value="ECO:0007669"/>
    <property type="project" value="TreeGrafter"/>
</dbReference>
<dbReference type="GO" id="GO:0016020">
    <property type="term" value="C:membrane"/>
    <property type="evidence" value="ECO:0007669"/>
    <property type="project" value="InterPro"/>
</dbReference>
<evidence type="ECO:0000256" key="7">
    <source>
        <dbReference type="ARBA" id="ARBA00023065"/>
    </source>
</evidence>
<reference evidence="11" key="3">
    <citation type="submission" date="2020-02" db="EMBL/GenBank/DDBJ databases">
        <authorList>
            <person name="Sarangi A.N."/>
            <person name="Ghosh S."/>
            <person name="Mukherjee M."/>
            <person name="Tripathy S."/>
        </authorList>
    </citation>
    <scope>NUCLEOTIDE SEQUENCE</scope>
    <source>
        <strain evidence="11">BDU141951</strain>
    </source>
</reference>
<feature type="transmembrane region" description="Helical" evidence="9">
    <location>
        <begin position="325"/>
        <end position="343"/>
    </location>
</feature>
<keyword evidence="3 9" id="KW-0109">Calcium transport</keyword>
<dbReference type="EMBL" id="JTHE02000003">
    <property type="protein sequence ID" value="NEV69156.1"/>
    <property type="molecule type" value="Genomic_DNA"/>
</dbReference>
<feature type="transmembrane region" description="Helical" evidence="9">
    <location>
        <begin position="133"/>
        <end position="154"/>
    </location>
</feature>
<feature type="transmembrane region" description="Helical" evidence="9">
    <location>
        <begin position="29"/>
        <end position="48"/>
    </location>
</feature>
<comment type="subcellular location">
    <subcellularLocation>
        <location evidence="1">Endomembrane system</location>
        <topology evidence="1">Multi-pass membrane protein</topology>
    </subcellularLocation>
</comment>
<dbReference type="NCBIfam" id="TIGR00846">
    <property type="entry name" value="caca2"/>
    <property type="match status" value="1"/>
</dbReference>
<keyword evidence="9" id="KW-0050">Antiport</keyword>
<feature type="transmembrane region" description="Helical" evidence="9">
    <location>
        <begin position="292"/>
        <end position="313"/>
    </location>
</feature>
<comment type="function">
    <text evidence="9">Ca(+)/H(+) antiporter that extrudes calcium in exchange for external protons.</text>
</comment>
<evidence type="ECO:0000259" key="10">
    <source>
        <dbReference type="Pfam" id="PF01699"/>
    </source>
</evidence>
<dbReference type="NCBIfam" id="TIGR00378">
    <property type="entry name" value="cax"/>
    <property type="match status" value="1"/>
</dbReference>
<dbReference type="AlphaFoldDB" id="A0A0C1V983"/>
<keyword evidence="2 9" id="KW-0813">Transport</keyword>
<feature type="transmembrane region" description="Helical" evidence="9">
    <location>
        <begin position="255"/>
        <end position="272"/>
    </location>
</feature>
<dbReference type="InterPro" id="IPR004713">
    <property type="entry name" value="CaH_exchang"/>
</dbReference>
<keyword evidence="6 9" id="KW-1133">Transmembrane helix</keyword>
<dbReference type="PANTHER" id="PTHR31503">
    <property type="entry name" value="VACUOLAR CALCIUM ION TRANSPORTER"/>
    <property type="match status" value="1"/>
</dbReference>
<keyword evidence="5 9" id="KW-0106">Calcium</keyword>
<protein>
    <recommendedName>
        <fullName evidence="9">Ca(2+)/H(+) antiporter</fullName>
    </recommendedName>
</protein>
<feature type="transmembrane region" description="Helical" evidence="9">
    <location>
        <begin position="60"/>
        <end position="82"/>
    </location>
</feature>
<dbReference type="InterPro" id="IPR004837">
    <property type="entry name" value="NaCa_Exmemb"/>
</dbReference>
<keyword evidence="7 9" id="KW-0406">Ion transport</keyword>
<evidence type="ECO:0000256" key="6">
    <source>
        <dbReference type="ARBA" id="ARBA00022989"/>
    </source>
</evidence>
<evidence type="ECO:0000256" key="4">
    <source>
        <dbReference type="ARBA" id="ARBA00022692"/>
    </source>
</evidence>
<evidence type="ECO:0000256" key="1">
    <source>
        <dbReference type="ARBA" id="ARBA00004127"/>
    </source>
</evidence>
<proteinExistence type="inferred from homology"/>
<reference evidence="11" key="1">
    <citation type="submission" date="2014-11" db="EMBL/GenBank/DDBJ databases">
        <authorList>
            <person name="Malar M.C."/>
            <person name="Sen D."/>
            <person name="Tripathy S."/>
        </authorList>
    </citation>
    <scope>NUCLEOTIDE SEQUENCE</scope>
    <source>
        <strain evidence="11">BDU141951</strain>
    </source>
</reference>
<evidence type="ECO:0000256" key="5">
    <source>
        <dbReference type="ARBA" id="ARBA00022837"/>
    </source>
</evidence>
<dbReference type="GO" id="GO:0015369">
    <property type="term" value="F:calcium:proton antiporter activity"/>
    <property type="evidence" value="ECO:0007669"/>
    <property type="project" value="UniProtKB-UniRule"/>
</dbReference>
<dbReference type="Pfam" id="PF01699">
    <property type="entry name" value="Na_Ca_ex"/>
    <property type="match status" value="2"/>
</dbReference>
<dbReference type="InterPro" id="IPR004798">
    <property type="entry name" value="CAX-like"/>
</dbReference>
<organism evidence="11">
    <name type="scientific">Lyngbya confervoides BDU141951</name>
    <dbReference type="NCBI Taxonomy" id="1574623"/>
    <lineage>
        <taxon>Bacteria</taxon>
        <taxon>Bacillati</taxon>
        <taxon>Cyanobacteriota</taxon>
        <taxon>Cyanophyceae</taxon>
        <taxon>Oscillatoriophycideae</taxon>
        <taxon>Oscillatoriales</taxon>
        <taxon>Microcoleaceae</taxon>
        <taxon>Lyngbya</taxon>
    </lineage>
</organism>
<feature type="domain" description="Sodium/calcium exchanger membrane region" evidence="10">
    <location>
        <begin position="227"/>
        <end position="366"/>
    </location>
</feature>
<sequence length="373" mass="39331">MSIKNLIFYGFLVFVPISFAARFLGWGELVVFITAGLAIIPLAGWMGTSTEEIAVVLGPSWGGLLNATFGNATELIIALIALNEGLVSVVKSSIVGSIISNLLLVLGLSMLLGGIKYKEQDFQPVMARVNASAMNLAVIAILLPTAVGFTSATVPEITLQKLSDSVAVILIAVYGLTLLFSMKTHTYLYDVGTAEYESEADAPNTLAEADESDHADHAPNLKIWIPVLVGATLIVAVESELLVNALEPATEQLGLSPLFTGVILLPIIGNAAEHATAVTVAMKNKMELSVSVAVGSSMQIALFVAPILVLAGWVLGEPMDLSFDALELVAVAVAVLITNSISSDGRSNWLEGILLLATYAILGFAFYFRPIVS</sequence>
<name>A0A0C1V983_9CYAN</name>
<dbReference type="PANTHER" id="PTHR31503:SF22">
    <property type="entry name" value="VACUOLAR CALCIUM ION TRANSPORTER"/>
    <property type="match status" value="1"/>
</dbReference>
<keyword evidence="8 9" id="KW-0472">Membrane</keyword>
<evidence type="ECO:0000256" key="9">
    <source>
        <dbReference type="RuleBase" id="RU365028"/>
    </source>
</evidence>
<feature type="transmembrane region" description="Helical" evidence="9">
    <location>
        <begin position="223"/>
        <end position="243"/>
    </location>
</feature>